<feature type="binding site" evidence="3">
    <location>
        <position position="281"/>
    </location>
    <ligand>
        <name>substrate</name>
    </ligand>
</feature>
<feature type="binding site" evidence="4">
    <location>
        <position position="277"/>
    </location>
    <ligand>
        <name>Zn(2+)</name>
        <dbReference type="ChEBI" id="CHEBI:29105"/>
        <label>1</label>
        <note>catalytic</note>
    </ligand>
</feature>
<keyword evidence="1" id="KW-0378">Hydrolase</keyword>
<feature type="binding site" description="via carbamate group" evidence="4">
    <location>
        <position position="155"/>
    </location>
    <ligand>
        <name>Zn(2+)</name>
        <dbReference type="ChEBI" id="CHEBI:29105"/>
        <label>2</label>
        <note>catalytic</note>
    </ligand>
</feature>
<feature type="modified residue" description="N6-carboxylysine" evidence="5">
    <location>
        <position position="155"/>
    </location>
</feature>
<dbReference type="EC" id="3.4.19.-" evidence="1"/>
<feature type="domain" description="Amidohydrolase-related" evidence="6">
    <location>
        <begin position="52"/>
        <end position="370"/>
    </location>
</feature>
<feature type="binding site" evidence="4">
    <location>
        <position position="194"/>
    </location>
    <ligand>
        <name>Zn(2+)</name>
        <dbReference type="ChEBI" id="CHEBI:29105"/>
        <label>2</label>
        <note>catalytic</note>
    </ligand>
</feature>
<feature type="active site" description="Proton acceptor" evidence="2">
    <location>
        <position position="277"/>
    </location>
</feature>
<dbReference type="SUPFAM" id="SSF51338">
    <property type="entry name" value="Composite domain of metallo-dependent hydrolases"/>
    <property type="match status" value="1"/>
</dbReference>
<dbReference type="InterPro" id="IPR011059">
    <property type="entry name" value="Metal-dep_hydrolase_composite"/>
</dbReference>
<evidence type="ECO:0000313" key="7">
    <source>
        <dbReference type="EMBL" id="KEI69783.1"/>
    </source>
</evidence>
<dbReference type="InterPro" id="IPR006680">
    <property type="entry name" value="Amidohydro-rel"/>
</dbReference>
<dbReference type="EMBL" id="JOJP01000001">
    <property type="protein sequence ID" value="KEI69783.1"/>
    <property type="molecule type" value="Genomic_DNA"/>
</dbReference>
<proteinExistence type="inferred from homology"/>
<dbReference type="Pfam" id="PF01979">
    <property type="entry name" value="Amidohydro_1"/>
    <property type="match status" value="1"/>
</dbReference>
<keyword evidence="8" id="KW-1185">Reference proteome</keyword>
<comment type="PTM">
    <text evidence="5">Carbamylation allows a single lysine to coordinate two zinc ions.</text>
</comment>
<dbReference type="AlphaFoldDB" id="A0A081K6K7"/>
<feature type="binding site" evidence="3">
    <location>
        <position position="225"/>
    </location>
    <ligand>
        <name>substrate</name>
    </ligand>
</feature>
<dbReference type="STRING" id="305900.GV64_02640"/>
<comment type="function">
    <text evidence="1">Catalyzes the hydrolytic cleavage of a subset of L-isoaspartyl (L-beta-aspartyl) dipeptides. Used to degrade proteins damaged by L-isoaspartyl residues formation.</text>
</comment>
<dbReference type="GO" id="GO:0008798">
    <property type="term" value="F:beta-aspartyl-peptidase activity"/>
    <property type="evidence" value="ECO:0007669"/>
    <property type="project" value="InterPro"/>
</dbReference>
<dbReference type="InterPro" id="IPR032466">
    <property type="entry name" value="Metal_Hydrolase"/>
</dbReference>
<feature type="binding site" evidence="4">
    <location>
        <position position="63"/>
    </location>
    <ligand>
        <name>Zn(2+)</name>
        <dbReference type="ChEBI" id="CHEBI:29105"/>
        <label>1</label>
        <note>catalytic</note>
    </ligand>
</feature>
<dbReference type="InterPro" id="IPR050378">
    <property type="entry name" value="Metallo-dep_Hydrolases_sf"/>
</dbReference>
<protein>
    <recommendedName>
        <fullName evidence="1">Isoaspartyl dipeptidase</fullName>
        <ecNumber evidence="1">3.4.19.-</ecNumber>
    </recommendedName>
</protein>
<dbReference type="GO" id="GO:0008237">
    <property type="term" value="F:metallopeptidase activity"/>
    <property type="evidence" value="ECO:0007669"/>
    <property type="project" value="UniProtKB-KW"/>
</dbReference>
<feature type="binding site" evidence="3">
    <location>
        <begin position="68"/>
        <end position="70"/>
    </location>
    <ligand>
        <name>substrate</name>
    </ligand>
</feature>
<dbReference type="PANTHER" id="PTHR11647:SF1">
    <property type="entry name" value="COLLAPSIN RESPONSE MEDIATOR PROTEIN"/>
    <property type="match status" value="1"/>
</dbReference>
<comment type="subcellular location">
    <subcellularLocation>
        <location evidence="1">Cytoplasm</location>
    </subcellularLocation>
</comment>
<comment type="caution">
    <text evidence="7">The sequence shown here is derived from an EMBL/GenBank/DDBJ whole genome shotgun (WGS) entry which is preliminary data.</text>
</comment>
<dbReference type="GO" id="GO:0046872">
    <property type="term" value="F:metal ion binding"/>
    <property type="evidence" value="ECO:0007669"/>
    <property type="project" value="UniProtKB-KW"/>
</dbReference>
<evidence type="ECO:0000256" key="2">
    <source>
        <dbReference type="PIRSR" id="PIRSR001238-1"/>
    </source>
</evidence>
<dbReference type="GO" id="GO:0006508">
    <property type="term" value="P:proteolysis"/>
    <property type="evidence" value="ECO:0007669"/>
    <property type="project" value="UniProtKB-KW"/>
</dbReference>
<dbReference type="Gene3D" id="3.20.20.140">
    <property type="entry name" value="Metal-dependent hydrolases"/>
    <property type="match status" value="1"/>
</dbReference>
<dbReference type="PIRSF" id="PIRSF001238">
    <property type="entry name" value="IadA"/>
    <property type="match status" value="1"/>
</dbReference>
<dbReference type="PANTHER" id="PTHR11647">
    <property type="entry name" value="HYDRANTOINASE/DIHYDROPYRIMIDINASE FAMILY MEMBER"/>
    <property type="match status" value="1"/>
</dbReference>
<reference evidence="7 8" key="1">
    <citation type="submission" date="2014-06" db="EMBL/GenBank/DDBJ databases">
        <title>Whole Genome Sequences of Three Symbiotic Endozoicomonas Bacteria.</title>
        <authorList>
            <person name="Neave M.J."/>
            <person name="Apprill A."/>
            <person name="Voolstra C.R."/>
        </authorList>
    </citation>
    <scope>NUCLEOTIDE SEQUENCE [LARGE SCALE GENOMIC DNA]</scope>
    <source>
        <strain evidence="7 8">DSM 22380</strain>
    </source>
</reference>
<evidence type="ECO:0000256" key="3">
    <source>
        <dbReference type="PIRSR" id="PIRSR001238-2"/>
    </source>
</evidence>
<dbReference type="Gene3D" id="2.30.40.10">
    <property type="entry name" value="Urease, subunit C, domain 1"/>
    <property type="match status" value="1"/>
</dbReference>
<feature type="binding site" evidence="3">
    <location>
        <position position="99"/>
    </location>
    <ligand>
        <name>substrate</name>
    </ligand>
</feature>
<organism evidence="7 8">
    <name type="scientific">Endozoicomonas elysicola</name>
    <dbReference type="NCBI Taxonomy" id="305900"/>
    <lineage>
        <taxon>Bacteria</taxon>
        <taxon>Pseudomonadati</taxon>
        <taxon>Pseudomonadota</taxon>
        <taxon>Gammaproteobacteria</taxon>
        <taxon>Oceanospirillales</taxon>
        <taxon>Endozoicomonadaceae</taxon>
        <taxon>Endozoicomonas</taxon>
    </lineage>
</organism>
<name>A0A081K6K7_9GAMM</name>
<evidence type="ECO:0000256" key="4">
    <source>
        <dbReference type="PIRSR" id="PIRSR001238-3"/>
    </source>
</evidence>
<keyword evidence="1 4" id="KW-0479">Metal-binding</keyword>
<feature type="binding site" description="via carbamate group" evidence="4">
    <location>
        <position position="155"/>
    </location>
    <ligand>
        <name>Zn(2+)</name>
        <dbReference type="ChEBI" id="CHEBI:29105"/>
        <label>1</label>
        <note>catalytic</note>
    </ligand>
</feature>
<keyword evidence="1" id="KW-0645">Protease</keyword>
<sequence>MFLLLKNAELYSPEYLGKKDILVCGTKIVAIEDKVDQVLPGHCHVVDMQGAIVGPGLIDQHVHLIGGGGEGGYATRVPQLMLSDLVKAGLTSVVGILGTDGITRSPKDLYAKVKALELEGLNAFMHTGSYEVPTRTITGSIRDDMVYVDKVMGVKVALADHRCSFPSTEVLAQMVSDIRIGGMVSGKKGVLHIHMGELPDPMVQINQLITMGLPIQHFSPTHINRNESIFAEAVDLAKRGGHIDLTSGGAWLDNIADSIRYALSQGVPISQLTISSDGNGSMPKFNAKGEMVGVTAANVDSNLKTIPRLLDIDLGLSDIFSLLSTNVADSVGIAKGRIAVGCDADFTALSHSALSQHEVVVSHVISRGQLLMSEGELLVKGTFE</sequence>
<comment type="similarity">
    <text evidence="1">Belongs to the peptidase M38 family.</text>
</comment>
<evidence type="ECO:0000256" key="1">
    <source>
        <dbReference type="PIRNR" id="PIRNR001238"/>
    </source>
</evidence>
<gene>
    <name evidence="7" type="ORF">GV64_02640</name>
</gene>
<dbReference type="Proteomes" id="UP000027997">
    <property type="component" value="Unassembled WGS sequence"/>
</dbReference>
<evidence type="ECO:0000256" key="5">
    <source>
        <dbReference type="PIRSR" id="PIRSR001238-50"/>
    </source>
</evidence>
<keyword evidence="1 4" id="KW-0862">Zinc</keyword>
<feature type="binding site" evidence="4">
    <location>
        <position position="222"/>
    </location>
    <ligand>
        <name>Zn(2+)</name>
        <dbReference type="ChEBI" id="CHEBI:29105"/>
        <label>2</label>
        <note>catalytic</note>
    </ligand>
</feature>
<dbReference type="eggNOG" id="COG1001">
    <property type="taxonomic scope" value="Bacteria"/>
</dbReference>
<feature type="binding site" evidence="3">
    <location>
        <position position="162"/>
    </location>
    <ligand>
        <name>substrate</name>
    </ligand>
</feature>
<feature type="binding site" evidence="3">
    <location>
        <position position="130"/>
    </location>
    <ligand>
        <name>substrate</name>
    </ligand>
</feature>
<evidence type="ECO:0000259" key="6">
    <source>
        <dbReference type="Pfam" id="PF01979"/>
    </source>
</evidence>
<dbReference type="SUPFAM" id="SSF51556">
    <property type="entry name" value="Metallo-dependent hydrolases"/>
    <property type="match status" value="1"/>
</dbReference>
<dbReference type="GO" id="GO:0016810">
    <property type="term" value="F:hydrolase activity, acting on carbon-nitrogen (but not peptide) bonds"/>
    <property type="evidence" value="ECO:0007669"/>
    <property type="project" value="InterPro"/>
</dbReference>
<accession>A0A081K6K7</accession>
<keyword evidence="1" id="KW-0482">Metalloprotease</keyword>
<evidence type="ECO:0000313" key="8">
    <source>
        <dbReference type="Proteomes" id="UP000027997"/>
    </source>
</evidence>
<feature type="binding site" evidence="4">
    <location>
        <position position="61"/>
    </location>
    <ligand>
        <name>Zn(2+)</name>
        <dbReference type="ChEBI" id="CHEBI:29105"/>
        <label>1</label>
        <note>catalytic</note>
    </ligand>
</feature>
<comment type="cofactor">
    <cofactor evidence="1 4">
        <name>Zn(2+)</name>
        <dbReference type="ChEBI" id="CHEBI:29105"/>
    </cofactor>
    <text evidence="1 4">Binds 2 Zn(2+) ions per subunit.</text>
</comment>
<dbReference type="InterPro" id="IPR010229">
    <property type="entry name" value="Pept_M38_dipep"/>
</dbReference>
<dbReference type="NCBIfam" id="TIGR01975">
    <property type="entry name" value="isoAsp_dipep"/>
    <property type="match status" value="1"/>
</dbReference>
<dbReference type="GO" id="GO:0005737">
    <property type="term" value="C:cytoplasm"/>
    <property type="evidence" value="ECO:0007669"/>
    <property type="project" value="UniProtKB-SubCell"/>
</dbReference>
<comment type="PTM">
    <text evidence="1">Carboxylation allows a single lysine to coordinate two zinc ions.</text>
</comment>
<dbReference type="RefSeq" id="WP_020582606.1">
    <property type="nucleotide sequence ID" value="NZ_JOJP01000001.1"/>
</dbReference>